<gene>
    <name evidence="2" type="ORF">DFR74_10125</name>
</gene>
<dbReference type="InterPro" id="IPR051704">
    <property type="entry name" value="FAD_aromatic-hydroxylase"/>
</dbReference>
<dbReference type="PANTHER" id="PTHR46865">
    <property type="entry name" value="OXIDOREDUCTASE-RELATED"/>
    <property type="match status" value="1"/>
</dbReference>
<dbReference type="PRINTS" id="PR00420">
    <property type="entry name" value="RNGMNOXGNASE"/>
</dbReference>
<dbReference type="Gene3D" id="3.50.50.60">
    <property type="entry name" value="FAD/NAD(P)-binding domain"/>
    <property type="match status" value="1"/>
</dbReference>
<feature type="domain" description="FAD-binding" evidence="1">
    <location>
        <begin position="12"/>
        <end position="325"/>
    </location>
</feature>
<accession>A0A366E3B6</accession>
<dbReference type="PROSITE" id="PS51318">
    <property type="entry name" value="TAT"/>
    <property type="match status" value="1"/>
</dbReference>
<keyword evidence="3" id="KW-1185">Reference proteome</keyword>
<dbReference type="RefSeq" id="WP_067510994.1">
    <property type="nucleotide sequence ID" value="NZ_QNRE01000001.1"/>
</dbReference>
<organism evidence="2 3">
    <name type="scientific">Nocardia puris</name>
    <dbReference type="NCBI Taxonomy" id="208602"/>
    <lineage>
        <taxon>Bacteria</taxon>
        <taxon>Bacillati</taxon>
        <taxon>Actinomycetota</taxon>
        <taxon>Actinomycetes</taxon>
        <taxon>Mycobacteriales</taxon>
        <taxon>Nocardiaceae</taxon>
        <taxon>Nocardia</taxon>
    </lineage>
</organism>
<dbReference type="SUPFAM" id="SSF51905">
    <property type="entry name" value="FAD/NAD(P)-binding domain"/>
    <property type="match status" value="1"/>
</dbReference>
<dbReference type="InterPro" id="IPR002938">
    <property type="entry name" value="FAD-bd"/>
</dbReference>
<dbReference type="PANTHER" id="PTHR46865:SF8">
    <property type="entry name" value="POSSIBLE OXIDOREDUCTASE"/>
    <property type="match status" value="1"/>
</dbReference>
<protein>
    <submittedName>
        <fullName evidence="2">2-polyprenyl-6-methoxyphenol hydroxylase-like FAD-dependent oxidoreductase</fullName>
    </submittedName>
</protein>
<dbReference type="Proteomes" id="UP000252586">
    <property type="component" value="Unassembled WGS sequence"/>
</dbReference>
<dbReference type="OrthoDB" id="9782160at2"/>
<reference evidence="2 3" key="1">
    <citation type="submission" date="2018-06" db="EMBL/GenBank/DDBJ databases">
        <title>Genomic Encyclopedia of Type Strains, Phase IV (KMG-IV): sequencing the most valuable type-strain genomes for metagenomic binning, comparative biology and taxonomic classification.</title>
        <authorList>
            <person name="Goeker M."/>
        </authorList>
    </citation>
    <scope>NUCLEOTIDE SEQUENCE [LARGE SCALE GENOMIC DNA]</scope>
    <source>
        <strain evidence="2 3">DSM 44599</strain>
    </source>
</reference>
<evidence type="ECO:0000313" key="3">
    <source>
        <dbReference type="Proteomes" id="UP000252586"/>
    </source>
</evidence>
<dbReference type="STRING" id="1210090.GCA_001613185_04263"/>
<dbReference type="EMBL" id="QNRE01000001">
    <property type="protein sequence ID" value="RBO96014.1"/>
    <property type="molecule type" value="Genomic_DNA"/>
</dbReference>
<evidence type="ECO:0000259" key="1">
    <source>
        <dbReference type="Pfam" id="PF01494"/>
    </source>
</evidence>
<dbReference type="InterPro" id="IPR006311">
    <property type="entry name" value="TAT_signal"/>
</dbReference>
<proteinExistence type="predicted"/>
<name>A0A366E3B6_9NOCA</name>
<evidence type="ECO:0000313" key="2">
    <source>
        <dbReference type="EMBL" id="RBO96014.1"/>
    </source>
</evidence>
<dbReference type="Gene3D" id="3.30.9.10">
    <property type="entry name" value="D-Amino Acid Oxidase, subunit A, domain 2"/>
    <property type="match status" value="1"/>
</dbReference>
<dbReference type="Pfam" id="PF01494">
    <property type="entry name" value="FAD_binding_3"/>
    <property type="match status" value="1"/>
</dbReference>
<sequence>MTNTRPDNSTRRVIIAGAGIAGLATALRLHRSGWHPLIVERAPARRSSGYMVNLLGAGYEAAEQLGIAEALRRHDLGPFTSILVDAEGTHKLTVPTELAHAALGERALTVFRGDLEATLFEAVRDDVEVRFATTVTGVTQDDDRVHVTFSDGSHEEADLLVGADGLHSGVSELVFGPEAEHLVDLGCVVAAFPLSRVPEDLPDCAGTTFIGPGRTAAVINLGPGRSCAFFTYRTADAAAHLARGPHRALTEAFGDLGGAIPAVLSQLSASSAEVYFDSVSQIKMSAWHDGRVTLLGDSAWCVSLFAGHGAALALTGATTLGDALDNHPGDIPSALSEWESRRRPDVRTRQAQARKGMVQYTPPTRAHVWAQHAAIRAMTLPGLRQLARRSIARAARA</sequence>
<dbReference type="InterPro" id="IPR036188">
    <property type="entry name" value="FAD/NAD-bd_sf"/>
</dbReference>
<comment type="caution">
    <text evidence="2">The sequence shown here is derived from an EMBL/GenBank/DDBJ whole genome shotgun (WGS) entry which is preliminary data.</text>
</comment>
<dbReference type="AlphaFoldDB" id="A0A366E3B6"/>
<dbReference type="GO" id="GO:0071949">
    <property type="term" value="F:FAD binding"/>
    <property type="evidence" value="ECO:0007669"/>
    <property type="project" value="InterPro"/>
</dbReference>